<organism evidence="2 3">
    <name type="scientific">Brachionus plicatilis</name>
    <name type="common">Marine rotifer</name>
    <name type="synonym">Brachionus muelleri</name>
    <dbReference type="NCBI Taxonomy" id="10195"/>
    <lineage>
        <taxon>Eukaryota</taxon>
        <taxon>Metazoa</taxon>
        <taxon>Spiralia</taxon>
        <taxon>Gnathifera</taxon>
        <taxon>Rotifera</taxon>
        <taxon>Eurotatoria</taxon>
        <taxon>Monogononta</taxon>
        <taxon>Pseudotrocha</taxon>
        <taxon>Ploima</taxon>
        <taxon>Brachionidae</taxon>
        <taxon>Brachionus</taxon>
    </lineage>
</organism>
<keyword evidence="3" id="KW-1185">Reference proteome</keyword>
<evidence type="ECO:0000313" key="2">
    <source>
        <dbReference type="EMBL" id="RNA31588.1"/>
    </source>
</evidence>
<keyword evidence="1" id="KW-0812">Transmembrane</keyword>
<name>A0A3M7S7L7_BRAPC</name>
<keyword evidence="1" id="KW-0472">Membrane</keyword>
<comment type="caution">
    <text evidence="2">The sequence shown here is derived from an EMBL/GenBank/DDBJ whole genome shotgun (WGS) entry which is preliminary data.</text>
</comment>
<evidence type="ECO:0000313" key="3">
    <source>
        <dbReference type="Proteomes" id="UP000276133"/>
    </source>
</evidence>
<evidence type="ECO:0000256" key="1">
    <source>
        <dbReference type="SAM" id="Phobius"/>
    </source>
</evidence>
<sequence length="196" mass="22282">MFVCKSHDSFEYDHIGSVHSFGCGLSGMCVKIINGYVHLFAALELFQSLDQQIEVIRVRMIKVILAFVGLFYFSFGELFVERVHAKQRDPLDIQIFDYSFGHCSLARRASSTQADHKSFFHLTGRVVPWWPSCCVNCLGAFYIVIRFNDKINMLILTKKNSAFLSSEGQNHVLGGTKDVSVATIYRACFSRSKLKF</sequence>
<feature type="transmembrane region" description="Helical" evidence="1">
    <location>
        <begin position="127"/>
        <end position="145"/>
    </location>
</feature>
<accession>A0A3M7S7L7</accession>
<proteinExistence type="predicted"/>
<dbReference type="Proteomes" id="UP000276133">
    <property type="component" value="Unassembled WGS sequence"/>
</dbReference>
<gene>
    <name evidence="2" type="ORF">BpHYR1_010105</name>
</gene>
<protein>
    <submittedName>
        <fullName evidence="2">Uncharacterized protein</fullName>
    </submittedName>
</protein>
<dbReference type="AlphaFoldDB" id="A0A3M7S7L7"/>
<dbReference type="EMBL" id="REGN01001921">
    <property type="protein sequence ID" value="RNA31588.1"/>
    <property type="molecule type" value="Genomic_DNA"/>
</dbReference>
<reference evidence="2 3" key="1">
    <citation type="journal article" date="2018" name="Sci. Rep.">
        <title>Genomic signatures of local adaptation to the degree of environmental predictability in rotifers.</title>
        <authorList>
            <person name="Franch-Gras L."/>
            <person name="Hahn C."/>
            <person name="Garcia-Roger E.M."/>
            <person name="Carmona M.J."/>
            <person name="Serra M."/>
            <person name="Gomez A."/>
        </authorList>
    </citation>
    <scope>NUCLEOTIDE SEQUENCE [LARGE SCALE GENOMIC DNA]</scope>
    <source>
        <strain evidence="2">HYR1</strain>
    </source>
</reference>
<keyword evidence="1" id="KW-1133">Transmembrane helix</keyword>
<feature type="transmembrane region" description="Helical" evidence="1">
    <location>
        <begin position="60"/>
        <end position="80"/>
    </location>
</feature>